<dbReference type="PANTHER" id="PTHR43085">
    <property type="entry name" value="HEXOKINASE FAMILY MEMBER"/>
    <property type="match status" value="1"/>
</dbReference>
<dbReference type="SUPFAM" id="SSF53613">
    <property type="entry name" value="Ribokinase-like"/>
    <property type="match status" value="1"/>
</dbReference>
<feature type="domain" description="DUF2090" evidence="7">
    <location>
        <begin position="331"/>
        <end position="638"/>
    </location>
</feature>
<evidence type="ECO:0000256" key="5">
    <source>
        <dbReference type="ARBA" id="ARBA00022840"/>
    </source>
</evidence>
<dbReference type="EC" id="2.7.1.92" evidence="8"/>
<evidence type="ECO:0000256" key="3">
    <source>
        <dbReference type="ARBA" id="ARBA00022741"/>
    </source>
</evidence>
<dbReference type="Pfam" id="PF09863">
    <property type="entry name" value="DUF2090"/>
    <property type="match status" value="1"/>
</dbReference>
<keyword evidence="4" id="KW-0418">Kinase</keyword>
<comment type="similarity">
    <text evidence="1">Belongs to the carbohydrate kinase PfkB family.</text>
</comment>
<dbReference type="InterPro" id="IPR029056">
    <property type="entry name" value="Ribokinase-like"/>
</dbReference>
<dbReference type="InterPro" id="IPR002173">
    <property type="entry name" value="Carboh/pur_kinase_PfkB_CS"/>
</dbReference>
<dbReference type="RefSeq" id="WP_024502015.1">
    <property type="nucleotide sequence ID" value="NZ_CP088147.1"/>
</dbReference>
<dbReference type="NCBIfam" id="TIGR04382">
    <property type="entry name" value="myo_inos_iolC_N"/>
    <property type="match status" value="1"/>
</dbReference>
<protein>
    <submittedName>
        <fullName evidence="8">5-dehydro-2-deoxygluconokinase</fullName>
        <ecNumber evidence="8">2.7.1.92</ecNumber>
    </submittedName>
</protein>
<dbReference type="InterPro" id="IPR011611">
    <property type="entry name" value="PfkB_dom"/>
</dbReference>
<keyword evidence="2 8" id="KW-0808">Transferase</keyword>
<evidence type="ECO:0000313" key="8">
    <source>
        <dbReference type="EMBL" id="UTU52350.1"/>
    </source>
</evidence>
<name>A0AB38TBJ4_9HYPH</name>
<evidence type="ECO:0000256" key="4">
    <source>
        <dbReference type="ARBA" id="ARBA00022777"/>
    </source>
</evidence>
<feature type="domain" description="Carbohydrate kinase PfkB" evidence="6">
    <location>
        <begin position="13"/>
        <end position="324"/>
    </location>
</feature>
<evidence type="ECO:0000313" key="9">
    <source>
        <dbReference type="Proteomes" id="UP001060070"/>
    </source>
</evidence>
<keyword evidence="3" id="KW-0547">Nucleotide-binding</keyword>
<keyword evidence="9" id="KW-1185">Reference proteome</keyword>
<dbReference type="Gene3D" id="3.20.20.70">
    <property type="entry name" value="Aldolase class I"/>
    <property type="match status" value="1"/>
</dbReference>
<dbReference type="Gene3D" id="2.20.150.10">
    <property type="entry name" value="putative 5-dehydro-2- deoxygluconokinase"/>
    <property type="match status" value="1"/>
</dbReference>
<dbReference type="Gene3D" id="3.40.1190.20">
    <property type="match status" value="1"/>
</dbReference>
<dbReference type="GO" id="GO:0047590">
    <property type="term" value="F:5-dehydro-2-deoxygluconokinase activity"/>
    <property type="evidence" value="ECO:0007669"/>
    <property type="project" value="UniProtKB-EC"/>
</dbReference>
<dbReference type="PROSITE" id="PS00584">
    <property type="entry name" value="PFKB_KINASES_2"/>
    <property type="match status" value="1"/>
</dbReference>
<dbReference type="PROSITE" id="PS00583">
    <property type="entry name" value="PFKB_KINASES_1"/>
    <property type="match status" value="1"/>
</dbReference>
<dbReference type="GeneID" id="91558734"/>
<dbReference type="InterPro" id="IPR013785">
    <property type="entry name" value="Aldolase_TIM"/>
</dbReference>
<evidence type="ECO:0000259" key="6">
    <source>
        <dbReference type="Pfam" id="PF00294"/>
    </source>
</evidence>
<evidence type="ECO:0000256" key="2">
    <source>
        <dbReference type="ARBA" id="ARBA00022679"/>
    </source>
</evidence>
<reference evidence="8 9" key="1">
    <citation type="journal article" date="2022" name="Microbiol. Resour. Announc.">
        <title>Complete Genome Sequence of Mesorhizobium ciceri Strain R30, a Rhizobium Used as a Commercial Inoculant for Chickpea in Argentina.</title>
        <authorList>
            <person name="Foresto E."/>
            <person name="Revale S."/>
            <person name="Primo E."/>
            <person name="Nievas F."/>
            <person name="Carezzano E."/>
            <person name="Puente M."/>
            <person name="Alzari P."/>
            <person name="Mart M."/>
            <person name="Ben-Assaya M."/>
            <person name="Mornico D."/>
            <person name="Santoro M."/>
            <person name="Mart F."/>
            <person name="Giordano W."/>
            <person name="Bogino P."/>
        </authorList>
    </citation>
    <scope>NUCLEOTIDE SEQUENCE [LARGE SCALE GENOMIC DNA]</scope>
    <source>
        <strain evidence="8 9">R30</strain>
    </source>
</reference>
<sequence>MSEAVDAEYAPLDVITIGRASVDLYGQQIGSRLEDITSFAKSVGGCPANISVGTARLGLRSALLTRVGDEQMGRFIREQLTREGVNVDGLKTDKERLTALVLLSVEDEGVSPMIFYRSDCADMALAPEDIDEAFIASARSIVVTGTHFSRPNSDAAQRKAIRIMKAKGGKVVFDIDYRPNLWGLAGHAEGFERYVKSDRVSAQLKTVLPDCDLIVGTEEEIMIASGADDCLSALKTIRSLSSATIVLKRGAMGCIVYDGPISDDLEDGVVGKGFPIEIYNVLGAGDAFMSGFLRGWLGGEDHATAATWANACGAFAVSRLLCAPEYPTFEELRFFLKNGSRHLALRKDEAINHIHWATTRRRDIPSMMALACDHRVQLEDVAAKAGADPARIQDFKVLAVKAAAKVAAGRDGYGMLIDEKHGRKAMFEFARHSFAWLGRPVELPGSRPLRFEFSQDIGSQLTEWPVDHCIKCLCFYHPDDPAALKDEQQQKLRALFEGARKVGRELLIEIIAGKHGKLDDTTIPRALEELYALGIKPDWWKLEPQASSGAWAKIEAVILKHDPWCRGVVLLGLEAPQDELEAAFAATAKAPIVKGFAVGRTIFVHAAEQWLAGRMSDDEAIADMAQRFEQLTDAWLAARGRKAA</sequence>
<organism evidence="8 9">
    <name type="scientific">Mesorhizobium ciceri</name>
    <dbReference type="NCBI Taxonomy" id="39645"/>
    <lineage>
        <taxon>Bacteria</taxon>
        <taxon>Pseudomonadati</taxon>
        <taxon>Pseudomonadota</taxon>
        <taxon>Alphaproteobacteria</taxon>
        <taxon>Hyphomicrobiales</taxon>
        <taxon>Phyllobacteriaceae</taxon>
        <taxon>Mesorhizobium</taxon>
    </lineage>
</organism>
<dbReference type="InterPro" id="IPR018659">
    <property type="entry name" value="DUF2090"/>
</dbReference>
<dbReference type="Pfam" id="PF00294">
    <property type="entry name" value="PfkB"/>
    <property type="match status" value="1"/>
</dbReference>
<dbReference type="InterPro" id="IPR030830">
    <property type="entry name" value="Myo_inos_IolC"/>
</dbReference>
<dbReference type="AlphaFoldDB" id="A0AB38TBJ4"/>
<dbReference type="EMBL" id="CP088147">
    <property type="protein sequence ID" value="UTU52350.1"/>
    <property type="molecule type" value="Genomic_DNA"/>
</dbReference>
<dbReference type="InterPro" id="IPR050306">
    <property type="entry name" value="PfkB_Carbo_kinase"/>
</dbReference>
<dbReference type="GO" id="GO:0005524">
    <property type="term" value="F:ATP binding"/>
    <property type="evidence" value="ECO:0007669"/>
    <property type="project" value="UniProtKB-KW"/>
</dbReference>
<keyword evidence="5" id="KW-0067">ATP-binding</keyword>
<proteinExistence type="inferred from homology"/>
<dbReference type="PANTHER" id="PTHR43085:SF49">
    <property type="entry name" value="5-DEHYDRO-2-DEOXYGLUCONOKINASE"/>
    <property type="match status" value="1"/>
</dbReference>
<dbReference type="Proteomes" id="UP001060070">
    <property type="component" value="Chromosome"/>
</dbReference>
<evidence type="ECO:0000259" key="7">
    <source>
        <dbReference type="Pfam" id="PF09863"/>
    </source>
</evidence>
<gene>
    <name evidence="8" type="primary">iolC</name>
    <name evidence="8" type="ORF">LRP29_02530</name>
</gene>
<dbReference type="InterPro" id="IPR023314">
    <property type="entry name" value="Myo_inos_IolC-like_sf"/>
</dbReference>
<accession>A0AB38TBJ4</accession>
<evidence type="ECO:0000256" key="1">
    <source>
        <dbReference type="ARBA" id="ARBA00010688"/>
    </source>
</evidence>
<dbReference type="CDD" id="cd01166">
    <property type="entry name" value="KdgK"/>
    <property type="match status" value="1"/>
</dbReference>